<evidence type="ECO:0000256" key="2">
    <source>
        <dbReference type="ARBA" id="ARBA00012588"/>
    </source>
</evidence>
<evidence type="ECO:0000313" key="4">
    <source>
        <dbReference type="Proteomes" id="UP001190700"/>
    </source>
</evidence>
<dbReference type="SUPFAM" id="SSF53756">
    <property type="entry name" value="UDP-Glycosyltransferase/glycogen phosphorylase"/>
    <property type="match status" value="1"/>
</dbReference>
<sequence length="123" mass="13580">IYAGSDVILVPSIFEPCGLTQLISMRYGALPVVRRTGGLADSVFDHDDDQEKAQAAGMETNGFSFDGQDEAGIAYALVRGLEKCKGDGAWWGRMAARNMQQDWSWNRPALEYIELYWGAAKKS</sequence>
<evidence type="ECO:0000313" key="3">
    <source>
        <dbReference type="EMBL" id="KAK3242018.1"/>
    </source>
</evidence>
<keyword evidence="4" id="KW-1185">Reference proteome</keyword>
<dbReference type="EC" id="2.4.1.21" evidence="2"/>
<dbReference type="EMBL" id="LGRX02033259">
    <property type="protein sequence ID" value="KAK3242018.1"/>
    <property type="molecule type" value="Genomic_DNA"/>
</dbReference>
<dbReference type="PANTHER" id="PTHR46083:SF5">
    <property type="entry name" value="STARCH SYNTHASE 3, CHLOROPLASTIC_AMYLOPLASTIC"/>
    <property type="match status" value="1"/>
</dbReference>
<reference evidence="3 4" key="1">
    <citation type="journal article" date="2015" name="Genome Biol. Evol.">
        <title>Comparative Genomics of a Bacterivorous Green Alga Reveals Evolutionary Causalities and Consequences of Phago-Mixotrophic Mode of Nutrition.</title>
        <authorList>
            <person name="Burns J.A."/>
            <person name="Paasch A."/>
            <person name="Narechania A."/>
            <person name="Kim E."/>
        </authorList>
    </citation>
    <scope>NUCLEOTIDE SEQUENCE [LARGE SCALE GENOMIC DNA]</scope>
    <source>
        <strain evidence="3 4">PLY_AMNH</strain>
    </source>
</reference>
<dbReference type="GO" id="GO:0009011">
    <property type="term" value="F:alpha-1,4-glucan glucosyltransferase (ADP-glucose donor) activity"/>
    <property type="evidence" value="ECO:0007669"/>
    <property type="project" value="UniProtKB-EC"/>
</dbReference>
<feature type="non-terminal residue" evidence="3">
    <location>
        <position position="1"/>
    </location>
</feature>
<protein>
    <recommendedName>
        <fullName evidence="2">starch synthase</fullName>
        <ecNumber evidence="2">2.4.1.21</ecNumber>
    </recommendedName>
</protein>
<dbReference type="PANTHER" id="PTHR46083">
    <property type="match status" value="1"/>
</dbReference>
<name>A0AAE0EV62_9CHLO</name>
<dbReference type="Proteomes" id="UP001190700">
    <property type="component" value="Unassembled WGS sequence"/>
</dbReference>
<dbReference type="AlphaFoldDB" id="A0AAE0EV62"/>
<comment type="catalytic activity">
    <reaction evidence="1">
        <text>[(1-&gt;4)-alpha-D-glucosyl](n) + ADP-alpha-D-glucose = [(1-&gt;4)-alpha-D-glucosyl](n+1) + ADP + H(+)</text>
        <dbReference type="Rhea" id="RHEA:18189"/>
        <dbReference type="Rhea" id="RHEA-COMP:9584"/>
        <dbReference type="Rhea" id="RHEA-COMP:9587"/>
        <dbReference type="ChEBI" id="CHEBI:15378"/>
        <dbReference type="ChEBI" id="CHEBI:15444"/>
        <dbReference type="ChEBI" id="CHEBI:57498"/>
        <dbReference type="ChEBI" id="CHEBI:456216"/>
        <dbReference type="EC" id="2.4.1.21"/>
    </reaction>
</comment>
<comment type="caution">
    <text evidence="3">The sequence shown here is derived from an EMBL/GenBank/DDBJ whole genome shotgun (WGS) entry which is preliminary data.</text>
</comment>
<accession>A0AAE0EV62</accession>
<evidence type="ECO:0000256" key="1">
    <source>
        <dbReference type="ARBA" id="ARBA00001478"/>
    </source>
</evidence>
<proteinExistence type="predicted"/>
<organism evidence="3 4">
    <name type="scientific">Cymbomonas tetramitiformis</name>
    <dbReference type="NCBI Taxonomy" id="36881"/>
    <lineage>
        <taxon>Eukaryota</taxon>
        <taxon>Viridiplantae</taxon>
        <taxon>Chlorophyta</taxon>
        <taxon>Pyramimonadophyceae</taxon>
        <taxon>Pyramimonadales</taxon>
        <taxon>Pyramimonadaceae</taxon>
        <taxon>Cymbomonas</taxon>
    </lineage>
</organism>
<dbReference type="Gene3D" id="3.40.50.2000">
    <property type="entry name" value="Glycogen Phosphorylase B"/>
    <property type="match status" value="1"/>
</dbReference>
<gene>
    <name evidence="3" type="ORF">CYMTET_48265</name>
</gene>